<evidence type="ECO:0000256" key="1">
    <source>
        <dbReference type="SAM" id="MobiDB-lite"/>
    </source>
</evidence>
<name>A0A3E5ANM0_9FIRM</name>
<protein>
    <submittedName>
        <fullName evidence="2">GHKL domain-containing protein</fullName>
    </submittedName>
</protein>
<dbReference type="Proteomes" id="UP000283683">
    <property type="component" value="Unassembled WGS sequence"/>
</dbReference>
<organism evidence="2 4">
    <name type="scientific">Agathobacter rectalis</name>
    <dbReference type="NCBI Taxonomy" id="39491"/>
    <lineage>
        <taxon>Bacteria</taxon>
        <taxon>Bacillati</taxon>
        <taxon>Bacillota</taxon>
        <taxon>Clostridia</taxon>
        <taxon>Lachnospirales</taxon>
        <taxon>Lachnospiraceae</taxon>
        <taxon>Agathobacter</taxon>
    </lineage>
</organism>
<reference evidence="4 5" key="1">
    <citation type="submission" date="2018-08" db="EMBL/GenBank/DDBJ databases">
        <title>A genome reference for cultivated species of the human gut microbiota.</title>
        <authorList>
            <person name="Zou Y."/>
            <person name="Xue W."/>
            <person name="Luo G."/>
        </authorList>
    </citation>
    <scope>NUCLEOTIDE SEQUENCE [LARGE SCALE GENOMIC DNA]</scope>
    <source>
        <strain evidence="3 5">AF06-19</strain>
        <strain evidence="2 4">OM05-6AA</strain>
    </source>
</reference>
<evidence type="ECO:0000313" key="2">
    <source>
        <dbReference type="EMBL" id="RGN23051.1"/>
    </source>
</evidence>
<feature type="region of interest" description="Disordered" evidence="1">
    <location>
        <begin position="1"/>
        <end position="23"/>
    </location>
</feature>
<comment type="caution">
    <text evidence="2">The sequence shown here is derived from an EMBL/GenBank/DDBJ whole genome shotgun (WGS) entry which is preliminary data.</text>
</comment>
<dbReference type="AlphaFoldDB" id="A0A3E5ANM0"/>
<dbReference type="Proteomes" id="UP000260970">
    <property type="component" value="Unassembled WGS sequence"/>
</dbReference>
<dbReference type="RefSeq" id="WP_117690563.1">
    <property type="nucleotide sequence ID" value="NZ_JAQESI010000003.1"/>
</dbReference>
<proteinExistence type="predicted"/>
<dbReference type="EMBL" id="QSUG01000007">
    <property type="protein sequence ID" value="RGN23051.1"/>
    <property type="molecule type" value="Genomic_DNA"/>
</dbReference>
<gene>
    <name evidence="3" type="ORF">DWV45_03900</name>
    <name evidence="2" type="ORF">DXB72_08480</name>
</gene>
<accession>A0A3E5ANM0</accession>
<evidence type="ECO:0000313" key="3">
    <source>
        <dbReference type="EMBL" id="RGW88527.1"/>
    </source>
</evidence>
<sequence>MKTTMPKLINDMPVATERGHGLGTKSIRQSAESLGGKCQYSVSDTMFIVRVII</sequence>
<evidence type="ECO:0000313" key="4">
    <source>
        <dbReference type="Proteomes" id="UP000260970"/>
    </source>
</evidence>
<evidence type="ECO:0000313" key="5">
    <source>
        <dbReference type="Proteomes" id="UP000283683"/>
    </source>
</evidence>
<dbReference type="EMBL" id="QSAZ01000003">
    <property type="protein sequence ID" value="RGW88527.1"/>
    <property type="molecule type" value="Genomic_DNA"/>
</dbReference>